<dbReference type="Gene3D" id="1.20.1560.10">
    <property type="entry name" value="ABC transporter type 1, transmembrane domain"/>
    <property type="match status" value="1"/>
</dbReference>
<dbReference type="SUPFAM" id="SSF52540">
    <property type="entry name" value="P-loop containing nucleoside triphosphate hydrolases"/>
    <property type="match status" value="1"/>
</dbReference>
<keyword evidence="12" id="KW-1185">Reference proteome</keyword>
<organism evidence="11 12">
    <name type="scientific">Corticicoccus populi</name>
    <dbReference type="NCBI Taxonomy" id="1812821"/>
    <lineage>
        <taxon>Bacteria</taxon>
        <taxon>Bacillati</taxon>
        <taxon>Bacillota</taxon>
        <taxon>Bacilli</taxon>
        <taxon>Bacillales</taxon>
        <taxon>Staphylococcaceae</taxon>
        <taxon>Corticicoccus</taxon>
    </lineage>
</organism>
<protein>
    <submittedName>
        <fullName evidence="11">ATP-binding cassette domain-containing protein</fullName>
    </submittedName>
</protein>
<feature type="domain" description="ABC transporter" evidence="9">
    <location>
        <begin position="326"/>
        <end position="527"/>
    </location>
</feature>
<keyword evidence="3" id="KW-0547">Nucleotide-binding</keyword>
<dbReference type="GO" id="GO:0005524">
    <property type="term" value="F:ATP binding"/>
    <property type="evidence" value="ECO:0007669"/>
    <property type="project" value="UniProtKB-KW"/>
</dbReference>
<dbReference type="RefSeq" id="WP_377771866.1">
    <property type="nucleotide sequence ID" value="NZ_JBHUOQ010000001.1"/>
</dbReference>
<evidence type="ECO:0000256" key="3">
    <source>
        <dbReference type="ARBA" id="ARBA00022741"/>
    </source>
</evidence>
<dbReference type="PANTHER" id="PTHR43394">
    <property type="entry name" value="ATP-DEPENDENT PERMEASE MDL1, MITOCHONDRIAL"/>
    <property type="match status" value="1"/>
</dbReference>
<evidence type="ECO:0000259" key="10">
    <source>
        <dbReference type="PROSITE" id="PS50929"/>
    </source>
</evidence>
<dbReference type="SMART" id="SM00382">
    <property type="entry name" value="AAA"/>
    <property type="match status" value="1"/>
</dbReference>
<proteinExistence type="predicted"/>
<keyword evidence="5 8" id="KW-1133">Transmembrane helix</keyword>
<dbReference type="SUPFAM" id="SSF90123">
    <property type="entry name" value="ABC transporter transmembrane region"/>
    <property type="match status" value="1"/>
</dbReference>
<comment type="function">
    <text evidence="7">May be involved in multidrug export. Transmembrane domains (TMD) form a pore in the cell membrane and the ATP-binding domain (NBD) is responsible for energy generation.</text>
</comment>
<dbReference type="InterPro" id="IPR039421">
    <property type="entry name" value="Type_1_exporter"/>
</dbReference>
<evidence type="ECO:0000256" key="6">
    <source>
        <dbReference type="ARBA" id="ARBA00023136"/>
    </source>
</evidence>
<dbReference type="PROSITE" id="PS50893">
    <property type="entry name" value="ABC_TRANSPORTER_2"/>
    <property type="match status" value="1"/>
</dbReference>
<comment type="subcellular location">
    <subcellularLocation>
        <location evidence="1">Cell membrane</location>
        <topology evidence="1">Multi-pass membrane protein</topology>
    </subcellularLocation>
</comment>
<evidence type="ECO:0000259" key="9">
    <source>
        <dbReference type="PROSITE" id="PS50893"/>
    </source>
</evidence>
<evidence type="ECO:0000313" key="11">
    <source>
        <dbReference type="EMBL" id="MFD2829665.1"/>
    </source>
</evidence>
<evidence type="ECO:0000256" key="2">
    <source>
        <dbReference type="ARBA" id="ARBA00022692"/>
    </source>
</evidence>
<feature type="transmembrane region" description="Helical" evidence="8">
    <location>
        <begin position="238"/>
        <end position="260"/>
    </location>
</feature>
<dbReference type="InterPro" id="IPR027417">
    <property type="entry name" value="P-loop_NTPase"/>
</dbReference>
<evidence type="ECO:0000256" key="7">
    <source>
        <dbReference type="ARBA" id="ARBA00025074"/>
    </source>
</evidence>
<dbReference type="PANTHER" id="PTHR43394:SF1">
    <property type="entry name" value="ATP-BINDING CASSETTE SUB-FAMILY B MEMBER 10, MITOCHONDRIAL"/>
    <property type="match status" value="1"/>
</dbReference>
<dbReference type="Proteomes" id="UP001597519">
    <property type="component" value="Unassembled WGS sequence"/>
</dbReference>
<dbReference type="CDD" id="cd03228">
    <property type="entry name" value="ABCC_MRP_Like"/>
    <property type="match status" value="1"/>
</dbReference>
<feature type="transmembrane region" description="Helical" evidence="8">
    <location>
        <begin position="130"/>
        <end position="148"/>
    </location>
</feature>
<keyword evidence="4 11" id="KW-0067">ATP-binding</keyword>
<dbReference type="InterPro" id="IPR011527">
    <property type="entry name" value="ABC1_TM_dom"/>
</dbReference>
<feature type="domain" description="ABC transmembrane type-1" evidence="10">
    <location>
        <begin position="17"/>
        <end position="295"/>
    </location>
</feature>
<dbReference type="PROSITE" id="PS50929">
    <property type="entry name" value="ABC_TM1F"/>
    <property type="match status" value="1"/>
</dbReference>
<evidence type="ECO:0000256" key="5">
    <source>
        <dbReference type="ARBA" id="ARBA00022989"/>
    </source>
</evidence>
<evidence type="ECO:0000256" key="4">
    <source>
        <dbReference type="ARBA" id="ARBA00022840"/>
    </source>
</evidence>
<feature type="transmembrane region" description="Helical" evidence="8">
    <location>
        <begin position="154"/>
        <end position="174"/>
    </location>
</feature>
<dbReference type="EMBL" id="JBHUOQ010000001">
    <property type="protein sequence ID" value="MFD2829665.1"/>
    <property type="molecule type" value="Genomic_DNA"/>
</dbReference>
<accession>A0ABW5WTC4</accession>
<reference evidence="12" key="1">
    <citation type="journal article" date="2019" name="Int. J. Syst. Evol. Microbiol.">
        <title>The Global Catalogue of Microorganisms (GCM) 10K type strain sequencing project: providing services to taxonomists for standard genome sequencing and annotation.</title>
        <authorList>
            <consortium name="The Broad Institute Genomics Platform"/>
            <consortium name="The Broad Institute Genome Sequencing Center for Infectious Disease"/>
            <person name="Wu L."/>
            <person name="Ma J."/>
        </authorList>
    </citation>
    <scope>NUCLEOTIDE SEQUENCE [LARGE SCALE GENOMIC DNA]</scope>
    <source>
        <strain evidence="12">KCTC 33575</strain>
    </source>
</reference>
<keyword evidence="2 8" id="KW-0812">Transmembrane</keyword>
<evidence type="ECO:0000256" key="1">
    <source>
        <dbReference type="ARBA" id="ARBA00004651"/>
    </source>
</evidence>
<dbReference type="PRINTS" id="PR01874">
    <property type="entry name" value="DNAREPAIRADA"/>
</dbReference>
<dbReference type="CDD" id="cd07346">
    <property type="entry name" value="ABC_6TM_exporters"/>
    <property type="match status" value="1"/>
</dbReference>
<name>A0ABW5WTC4_9STAP</name>
<sequence length="528" mass="59701">MMKLIQRIYHGKWRMAVVSFLFLSILSLDGIMFPYFLGRFTDVLTAGEYDSVSSLLMLWFIIWLILVSSQFAFSYFFGKLRRDINIDLKDMVFKRSYDEGNSGVFSSKYISMITADIKQIEKDFIDNSMTFIYCILQSLVTLVFLLVLNWQVGLVFVAFGFLPALIPKFTSKWLKKGTEEWQKENHSYIRQLEDGLNARSLVKRYDAVPFIFKELYRALSKEQSSYFTMNIRQSASSYLVSALYVVSAMASLVFGAWMVIQGNITIGVMITIYMAADRVTSPLISLANIYNNMAGSEPLLRKVLDSCPSTAPTLPPVYTNQSDYLVHLEDVSVGYDKNHPVLENLNFKIRKGDKILIEGPSGSGKSTLLKTILNEQNPLSGSLKYGKNLKGKLTDTFAVVEQQPFVFYNTLRYNLVLGKSVPDEKLYAVLKKVGLDSLADETGLDTEIGSGRQLSGGELKRLEVARAMLNEKDILIVDEALSGLDSSNADRLNQLIIDYPGTVINIEHRLTREISSRFNKTLKLGEYK</sequence>
<dbReference type="InterPro" id="IPR036640">
    <property type="entry name" value="ABC1_TM_sf"/>
</dbReference>
<comment type="caution">
    <text evidence="11">The sequence shown here is derived from an EMBL/GenBank/DDBJ whole genome shotgun (WGS) entry which is preliminary data.</text>
</comment>
<dbReference type="Pfam" id="PF00664">
    <property type="entry name" value="ABC_membrane"/>
    <property type="match status" value="1"/>
</dbReference>
<evidence type="ECO:0000313" key="12">
    <source>
        <dbReference type="Proteomes" id="UP001597519"/>
    </source>
</evidence>
<dbReference type="Pfam" id="PF00005">
    <property type="entry name" value="ABC_tran"/>
    <property type="match status" value="1"/>
</dbReference>
<feature type="transmembrane region" description="Helical" evidence="8">
    <location>
        <begin position="12"/>
        <end position="36"/>
    </location>
</feature>
<dbReference type="InterPro" id="IPR017871">
    <property type="entry name" value="ABC_transporter-like_CS"/>
</dbReference>
<feature type="transmembrane region" description="Helical" evidence="8">
    <location>
        <begin position="56"/>
        <end position="77"/>
    </location>
</feature>
<dbReference type="Gene3D" id="3.40.50.300">
    <property type="entry name" value="P-loop containing nucleotide triphosphate hydrolases"/>
    <property type="match status" value="1"/>
</dbReference>
<dbReference type="PROSITE" id="PS00211">
    <property type="entry name" value="ABC_TRANSPORTER_1"/>
    <property type="match status" value="1"/>
</dbReference>
<gene>
    <name evidence="11" type="ORF">ACFSX4_04235</name>
</gene>
<dbReference type="InterPro" id="IPR003439">
    <property type="entry name" value="ABC_transporter-like_ATP-bd"/>
</dbReference>
<evidence type="ECO:0000256" key="8">
    <source>
        <dbReference type="SAM" id="Phobius"/>
    </source>
</evidence>
<dbReference type="InterPro" id="IPR003593">
    <property type="entry name" value="AAA+_ATPase"/>
</dbReference>
<keyword evidence="6 8" id="KW-0472">Membrane</keyword>